<dbReference type="eggNOG" id="ENOG502SS9C">
    <property type="taxonomic scope" value="Eukaryota"/>
</dbReference>
<dbReference type="EMBL" id="GL833126">
    <property type="protein sequence ID" value="EGB08919.1"/>
    <property type="molecule type" value="Genomic_DNA"/>
</dbReference>
<name>F0Y6X5_AURAN</name>
<dbReference type="InParanoid" id="F0Y6X5"/>
<dbReference type="GeneID" id="20224329"/>
<evidence type="ECO:0000313" key="1">
    <source>
        <dbReference type="EMBL" id="EGB08919.1"/>
    </source>
</evidence>
<evidence type="ECO:0000313" key="2">
    <source>
        <dbReference type="Proteomes" id="UP000002729"/>
    </source>
</evidence>
<dbReference type="OMA" id="GTNTFAM"/>
<accession>F0Y6X5</accession>
<dbReference type="AlphaFoldDB" id="F0Y6X5"/>
<dbReference type="OrthoDB" id="539213at2759"/>
<sequence length="390" mass="42540">MSSTRSRLAAAAAAVGVGALLYARARRRRSSAAEALEPKTTAEVARRVELSVLRLCRVAHRGARDHGGEVVLVTNNNFALAPTIFRNVSSPLARAVLTSKLSREPFWRDAVAQTIFKAFAKIPRAPDYAPPLLQFMNEDCDFAMEHADGSFMDHLQFCFEYSAAHFPGESPNVLLLHSVLGVGTNYFPCDASKIPKLKALLTAREFTQVEAFPSLLRLIVRGAFLPALAAFEGPLASVELHRVIDNKRLVLSGDDLWTALNYQLVHLLDFLPAADWRAEIDKDLFLMNFAALHALLVAKGKLVARVDFDLAQALAPAPSPFAPDPKRLSLGDLIRDYVPSAIQAAIGRKEIAKYSKAIGHDLAFAVKPPRSRDFHADGTAARSPSKKAAA</sequence>
<organism evidence="2">
    <name type="scientific">Aureococcus anophagefferens</name>
    <name type="common">Harmful bloom alga</name>
    <dbReference type="NCBI Taxonomy" id="44056"/>
    <lineage>
        <taxon>Eukaryota</taxon>
        <taxon>Sar</taxon>
        <taxon>Stramenopiles</taxon>
        <taxon>Ochrophyta</taxon>
        <taxon>Pelagophyceae</taxon>
        <taxon>Pelagomonadales</taxon>
        <taxon>Pelagomonadaceae</taxon>
        <taxon>Aureococcus</taxon>
    </lineage>
</organism>
<dbReference type="Proteomes" id="UP000002729">
    <property type="component" value="Unassembled WGS sequence"/>
</dbReference>
<reference evidence="1 2" key="1">
    <citation type="journal article" date="2011" name="Proc. Natl. Acad. Sci. U.S.A.">
        <title>Niche of harmful alga Aureococcus anophagefferens revealed through ecogenomics.</title>
        <authorList>
            <person name="Gobler C.J."/>
            <person name="Berry D.L."/>
            <person name="Dyhrman S.T."/>
            <person name="Wilhelm S.W."/>
            <person name="Salamov A."/>
            <person name="Lobanov A.V."/>
            <person name="Zhang Y."/>
            <person name="Collier J.L."/>
            <person name="Wurch L.L."/>
            <person name="Kustka A.B."/>
            <person name="Dill B.D."/>
            <person name="Shah M."/>
            <person name="VerBerkmoes N.C."/>
            <person name="Kuo A."/>
            <person name="Terry A."/>
            <person name="Pangilinan J."/>
            <person name="Lindquist E.A."/>
            <person name="Lucas S."/>
            <person name="Paulsen I.T."/>
            <person name="Hattenrath-Lehmann T.K."/>
            <person name="Talmage S.C."/>
            <person name="Walker E.A."/>
            <person name="Koch F."/>
            <person name="Burson A.M."/>
            <person name="Marcoval M.A."/>
            <person name="Tang Y.Z."/>
            <person name="Lecleir G.R."/>
            <person name="Coyne K.J."/>
            <person name="Berg G.M."/>
            <person name="Bertrand E.M."/>
            <person name="Saito M.A."/>
            <person name="Gladyshev V.N."/>
            <person name="Grigoriev I.V."/>
        </authorList>
    </citation>
    <scope>NUCLEOTIDE SEQUENCE [LARGE SCALE GENOMIC DNA]</scope>
    <source>
        <strain evidence="2">CCMP 1984</strain>
    </source>
</reference>
<keyword evidence="2" id="KW-1185">Reference proteome</keyword>
<dbReference type="RefSeq" id="XP_009036053.1">
    <property type="nucleotide sequence ID" value="XM_009037805.1"/>
</dbReference>
<gene>
    <name evidence="1" type="ORF">AURANDRAFT_63431</name>
</gene>
<dbReference type="KEGG" id="aaf:AURANDRAFT_63431"/>
<proteinExistence type="predicted"/>
<protein>
    <submittedName>
        <fullName evidence="1">Uncharacterized protein</fullName>
    </submittedName>
</protein>